<dbReference type="Pfam" id="PF09536">
    <property type="entry name" value="DUF2378"/>
    <property type="match status" value="1"/>
</dbReference>
<sequence length="196" mass="22004">MLVDFQQRKRGKGAALSEEIVYRHAIEGLFLRSVGKRLTPELKDQLRAIGLDLDVKIPHHTPRRVFAEALGITARYLYPDVDAQEGYRQLGVGIITGMEHTLLGKALVSLWPIFGPDRVLSRMQESFATVNNYLKTELITHGRANHTIKVSECNGNPGYLMGIIEAGLTRAGAKHPRVEPFDFDGHACSYRVRWDP</sequence>
<dbReference type="NCBIfam" id="TIGR02265">
    <property type="entry name" value="Mxa_TIGR02265"/>
    <property type="match status" value="1"/>
</dbReference>
<name>A0ABX9QKT8_9BACT</name>
<reference evidence="1 2" key="1">
    <citation type="submission" date="2018-09" db="EMBL/GenBank/DDBJ databases">
        <authorList>
            <person name="Livingstone P.G."/>
            <person name="Whitworth D.E."/>
        </authorList>
    </citation>
    <scope>NUCLEOTIDE SEQUENCE [LARGE SCALE GENOMIC DNA]</scope>
    <source>
        <strain evidence="1 2">CA031B</strain>
    </source>
</reference>
<accession>A0ABX9QKT8</accession>
<evidence type="ECO:0000313" key="2">
    <source>
        <dbReference type="Proteomes" id="UP000278907"/>
    </source>
</evidence>
<organism evidence="1 2">
    <name type="scientific">Corallococcus praedator</name>
    <dbReference type="NCBI Taxonomy" id="2316724"/>
    <lineage>
        <taxon>Bacteria</taxon>
        <taxon>Pseudomonadati</taxon>
        <taxon>Myxococcota</taxon>
        <taxon>Myxococcia</taxon>
        <taxon>Myxococcales</taxon>
        <taxon>Cystobacterineae</taxon>
        <taxon>Myxococcaceae</taxon>
        <taxon>Corallococcus</taxon>
    </lineage>
</organism>
<comment type="caution">
    <text evidence="1">The sequence shown here is derived from an EMBL/GenBank/DDBJ whole genome shotgun (WGS) entry which is preliminary data.</text>
</comment>
<dbReference type="EMBL" id="RAWI01000057">
    <property type="protein sequence ID" value="RKI11816.1"/>
    <property type="molecule type" value="Genomic_DNA"/>
</dbReference>
<evidence type="ECO:0000313" key="1">
    <source>
        <dbReference type="EMBL" id="RKI11816.1"/>
    </source>
</evidence>
<dbReference type="Proteomes" id="UP000278907">
    <property type="component" value="Unassembled WGS sequence"/>
</dbReference>
<dbReference type="InterPro" id="IPR011751">
    <property type="entry name" value="Mxa_paralog_2265"/>
</dbReference>
<protein>
    <submittedName>
        <fullName evidence="1">DUF2378 family protein</fullName>
    </submittedName>
</protein>
<keyword evidence="2" id="KW-1185">Reference proteome</keyword>
<gene>
    <name evidence="1" type="ORF">D7Y13_10405</name>
</gene>
<proteinExistence type="predicted"/>